<evidence type="ECO:0000313" key="3">
    <source>
        <dbReference type="Proteomes" id="UP000284243"/>
    </source>
</evidence>
<reference evidence="2 3" key="1">
    <citation type="submission" date="2018-08" db="EMBL/GenBank/DDBJ databases">
        <title>A genome reference for cultivated species of the human gut microbiota.</title>
        <authorList>
            <person name="Zou Y."/>
            <person name="Xue W."/>
            <person name="Luo G."/>
        </authorList>
    </citation>
    <scope>NUCLEOTIDE SEQUENCE [LARGE SCALE GENOMIC DNA]</scope>
    <source>
        <strain evidence="2 3">AF16-14</strain>
    </source>
</reference>
<comment type="caution">
    <text evidence="2">The sequence shown here is derived from an EMBL/GenBank/DDBJ whole genome shotgun (WGS) entry which is preliminary data.</text>
</comment>
<evidence type="ECO:0000313" key="2">
    <source>
        <dbReference type="EMBL" id="RGU54152.1"/>
    </source>
</evidence>
<accession>A0A412TK51</accession>
<proteinExistence type="predicted"/>
<evidence type="ECO:0000259" key="1">
    <source>
        <dbReference type="Pfam" id="PF14020"/>
    </source>
</evidence>
<dbReference type="AlphaFoldDB" id="A0A412TK51"/>
<dbReference type="EMBL" id="QRYC01000037">
    <property type="protein sequence ID" value="RGU54152.1"/>
    <property type="molecule type" value="Genomic_DNA"/>
</dbReference>
<dbReference type="Proteomes" id="UP000284243">
    <property type="component" value="Unassembled WGS sequence"/>
</dbReference>
<gene>
    <name evidence="2" type="ORF">DWW57_17375</name>
</gene>
<dbReference type="RefSeq" id="WP_118160782.1">
    <property type="nucleotide sequence ID" value="NZ_CABJFF010000027.1"/>
</dbReference>
<feature type="domain" description="DUF4236" evidence="1">
    <location>
        <begin position="3"/>
        <end position="56"/>
    </location>
</feature>
<dbReference type="InterPro" id="IPR025330">
    <property type="entry name" value="DUF4236"/>
</dbReference>
<protein>
    <submittedName>
        <fullName evidence="2">DUF4236 domain-containing protein</fullName>
    </submittedName>
</protein>
<name>A0A412TK51_9BACT</name>
<dbReference type="Pfam" id="PF14020">
    <property type="entry name" value="DUF4236"/>
    <property type="match status" value="1"/>
</dbReference>
<sequence length="374" mass="43658">MAWRYRKRLKIIPGVHLNLSKSGVSATIGVRGMSVTYGNKGTYANIGIPGTGIYNRFKISDNTISQNEFIENETSPNFTPIISSDILTVSSPNMEGVKELIVQTRAQRLDIRADIKSIKKKIRCNLWCQFLMYSLYPIVKHRIKLIKNDLKIQRQTVLELEEQLKTCYVNLDIDFEPEILNKYQNFITSFRTLSQSQKIWHIISARNLSRAERIQERTSAGSHINRVEVEFGLKSLPEIKTEYEVLWLQNRNGHDLYFYPNFLIVYSSQEKYAIVDYADLQLIYRNTTFIETESVPRDSKIVRYTWNKVNKNGTPDRRFRDNYQIPVVAYGEIFITNSAGLQEEYHCSNDKYTQMFVETFSIYKESIHGMKSFI</sequence>
<organism evidence="2 3">
    <name type="scientific">Odoribacter splanchnicus</name>
    <dbReference type="NCBI Taxonomy" id="28118"/>
    <lineage>
        <taxon>Bacteria</taxon>
        <taxon>Pseudomonadati</taxon>
        <taxon>Bacteroidota</taxon>
        <taxon>Bacteroidia</taxon>
        <taxon>Bacteroidales</taxon>
        <taxon>Odoribacteraceae</taxon>
        <taxon>Odoribacter</taxon>
    </lineage>
</organism>